<dbReference type="InterPro" id="IPR001789">
    <property type="entry name" value="Sig_transdc_resp-reg_receiver"/>
</dbReference>
<dbReference type="InterPro" id="IPR011006">
    <property type="entry name" value="CheY-like_superfamily"/>
</dbReference>
<evidence type="ECO:0000256" key="2">
    <source>
        <dbReference type="ARBA" id="ARBA00023015"/>
    </source>
</evidence>
<keyword evidence="4" id="KW-0804">Transcription</keyword>
<dbReference type="PROSITE" id="PS50110">
    <property type="entry name" value="RESPONSE_REGULATORY"/>
    <property type="match status" value="1"/>
</dbReference>
<keyword evidence="1" id="KW-0902">Two-component regulatory system</keyword>
<dbReference type="PANTHER" id="PTHR48111:SF22">
    <property type="entry name" value="REGULATOR OF RPOS"/>
    <property type="match status" value="1"/>
</dbReference>
<dbReference type="STRING" id="1805034.AUJ59_03565"/>
<dbReference type="Proteomes" id="UP000183144">
    <property type="component" value="Unassembled WGS sequence"/>
</dbReference>
<reference evidence="7 8" key="1">
    <citation type="journal article" date="2016" name="Environ. Microbiol.">
        <title>Genomic resolution of a cold subsurface aquifer community provides metabolic insights for novel microbes adapted to high CO concentrations.</title>
        <authorList>
            <person name="Probst A.J."/>
            <person name="Castelle C.J."/>
            <person name="Singh A."/>
            <person name="Brown C.T."/>
            <person name="Anantharaman K."/>
            <person name="Sharon I."/>
            <person name="Hug L.A."/>
            <person name="Burstein D."/>
            <person name="Emerson J.B."/>
            <person name="Thomas B.C."/>
            <person name="Banfield J.F."/>
        </authorList>
    </citation>
    <scope>NUCLEOTIDE SEQUENCE [LARGE SCALE GENOMIC DNA]</scope>
    <source>
        <strain evidence="7">CG1_02_47_37</strain>
    </source>
</reference>
<dbReference type="GO" id="GO:0005829">
    <property type="term" value="C:cytosol"/>
    <property type="evidence" value="ECO:0007669"/>
    <property type="project" value="TreeGrafter"/>
</dbReference>
<feature type="domain" description="Response regulatory" evidence="6">
    <location>
        <begin position="1"/>
        <end position="59"/>
    </location>
</feature>
<sequence length="61" mass="6720">MVGYDLAASEDYDVIILDLILTAKSQLDDKVAGLDSGADDYLTKPFAFEELLARIRALCRP</sequence>
<evidence type="ECO:0000256" key="3">
    <source>
        <dbReference type="ARBA" id="ARBA00023125"/>
    </source>
</evidence>
<protein>
    <recommendedName>
        <fullName evidence="6">Response regulatory domain-containing protein</fullName>
    </recommendedName>
</protein>
<dbReference type="Pfam" id="PF00072">
    <property type="entry name" value="Response_reg"/>
    <property type="match status" value="1"/>
</dbReference>
<comment type="caution">
    <text evidence="5">Lacks conserved residue(s) required for the propagation of feature annotation.</text>
</comment>
<organism evidence="7 8">
    <name type="scientific">Candidatus Beckwithbacteria bacterium CG1_02_47_37</name>
    <dbReference type="NCBI Taxonomy" id="1805034"/>
    <lineage>
        <taxon>Bacteria</taxon>
        <taxon>Candidatus Beckwithiibacteriota</taxon>
    </lineage>
</organism>
<evidence type="ECO:0000256" key="5">
    <source>
        <dbReference type="PROSITE-ProRule" id="PRU00169"/>
    </source>
</evidence>
<dbReference type="GO" id="GO:0000156">
    <property type="term" value="F:phosphorelay response regulator activity"/>
    <property type="evidence" value="ECO:0007669"/>
    <property type="project" value="TreeGrafter"/>
</dbReference>
<keyword evidence="2" id="KW-0805">Transcription regulation</keyword>
<evidence type="ECO:0000313" key="7">
    <source>
        <dbReference type="EMBL" id="OIN88703.1"/>
    </source>
</evidence>
<evidence type="ECO:0000256" key="1">
    <source>
        <dbReference type="ARBA" id="ARBA00023012"/>
    </source>
</evidence>
<dbReference type="GO" id="GO:0032993">
    <property type="term" value="C:protein-DNA complex"/>
    <property type="evidence" value="ECO:0007669"/>
    <property type="project" value="TreeGrafter"/>
</dbReference>
<dbReference type="GO" id="GO:0000976">
    <property type="term" value="F:transcription cis-regulatory region binding"/>
    <property type="evidence" value="ECO:0007669"/>
    <property type="project" value="TreeGrafter"/>
</dbReference>
<dbReference type="InterPro" id="IPR039420">
    <property type="entry name" value="WalR-like"/>
</dbReference>
<gene>
    <name evidence="7" type="ORF">AUJ59_03565</name>
</gene>
<dbReference type="PANTHER" id="PTHR48111">
    <property type="entry name" value="REGULATOR OF RPOS"/>
    <property type="match status" value="1"/>
</dbReference>
<evidence type="ECO:0000256" key="4">
    <source>
        <dbReference type="ARBA" id="ARBA00023163"/>
    </source>
</evidence>
<evidence type="ECO:0000313" key="8">
    <source>
        <dbReference type="Proteomes" id="UP000183144"/>
    </source>
</evidence>
<dbReference type="EMBL" id="MNUI01000062">
    <property type="protein sequence ID" value="OIN88703.1"/>
    <property type="molecule type" value="Genomic_DNA"/>
</dbReference>
<name>A0A1J4RP82_9BACT</name>
<evidence type="ECO:0000259" key="6">
    <source>
        <dbReference type="PROSITE" id="PS50110"/>
    </source>
</evidence>
<comment type="caution">
    <text evidence="7">The sequence shown here is derived from an EMBL/GenBank/DDBJ whole genome shotgun (WGS) entry which is preliminary data.</text>
</comment>
<accession>A0A1J4RP82</accession>
<keyword evidence="3" id="KW-0238">DNA-binding</keyword>
<proteinExistence type="predicted"/>
<dbReference type="GO" id="GO:0006355">
    <property type="term" value="P:regulation of DNA-templated transcription"/>
    <property type="evidence" value="ECO:0007669"/>
    <property type="project" value="TreeGrafter"/>
</dbReference>
<dbReference type="AlphaFoldDB" id="A0A1J4RP82"/>
<dbReference type="SUPFAM" id="SSF52172">
    <property type="entry name" value="CheY-like"/>
    <property type="match status" value="1"/>
</dbReference>
<dbReference type="Gene3D" id="6.10.250.690">
    <property type="match status" value="1"/>
</dbReference>